<dbReference type="Pfam" id="PF12680">
    <property type="entry name" value="SnoaL_2"/>
    <property type="match status" value="1"/>
</dbReference>
<dbReference type="AlphaFoldDB" id="A0A5Q0C3H1"/>
<dbReference type="InterPro" id="IPR032710">
    <property type="entry name" value="NTF2-like_dom_sf"/>
</dbReference>
<reference evidence="3 4" key="1">
    <citation type="submission" date="2019-08" db="EMBL/GenBank/DDBJ databases">
        <title>Prosopis cineraria nodule microbiome.</title>
        <authorList>
            <person name="Ali R."/>
            <person name="Chaluvadi S.R."/>
            <person name="Wang X."/>
        </authorList>
    </citation>
    <scope>NUCLEOTIDE SEQUENCE [LARGE SCALE GENOMIC DNA]</scope>
    <source>
        <strain evidence="3 4">BG7</strain>
    </source>
</reference>
<dbReference type="OrthoDB" id="1450423at2"/>
<keyword evidence="1" id="KW-0732">Signal</keyword>
<dbReference type="Gene3D" id="3.10.450.50">
    <property type="match status" value="1"/>
</dbReference>
<dbReference type="InterPro" id="IPR037401">
    <property type="entry name" value="SnoaL-like"/>
</dbReference>
<protein>
    <submittedName>
        <fullName evidence="3">Nuclear transport factor 2 family protein</fullName>
    </submittedName>
</protein>
<gene>
    <name evidence="3" type="ORF">FZ934_08390</name>
</gene>
<dbReference type="EMBL" id="CP043498">
    <property type="protein sequence ID" value="QFY60448.1"/>
    <property type="molecule type" value="Genomic_DNA"/>
</dbReference>
<dbReference type="SUPFAM" id="SSF54427">
    <property type="entry name" value="NTF2-like"/>
    <property type="match status" value="1"/>
</dbReference>
<organism evidence="3 4">
    <name type="scientific">Rhizobium grahamii</name>
    <dbReference type="NCBI Taxonomy" id="1120045"/>
    <lineage>
        <taxon>Bacteria</taxon>
        <taxon>Pseudomonadati</taxon>
        <taxon>Pseudomonadota</taxon>
        <taxon>Alphaproteobacteria</taxon>
        <taxon>Hyphomicrobiales</taxon>
        <taxon>Rhizobiaceae</taxon>
        <taxon>Rhizobium/Agrobacterium group</taxon>
        <taxon>Rhizobium</taxon>
    </lineage>
</organism>
<evidence type="ECO:0000256" key="1">
    <source>
        <dbReference type="SAM" id="SignalP"/>
    </source>
</evidence>
<dbReference type="PANTHER" id="PTHR41252">
    <property type="entry name" value="BLR2505 PROTEIN"/>
    <property type="match status" value="1"/>
</dbReference>
<sequence>MSNSKSLVATLRGIACAASISLCMAAGGAVAADEVANKATVQKAFDAWAAGTGSPYDLLADNVTWTITGNSAASKSYGSRDAFINEVIKPFNARMSVGLKPTIRNMYADGDTVIVFFDAAGTAKDGQPYKNTYAWFLDLDGGKIVKASAFFDSIAFDKLWALPAASE</sequence>
<dbReference type="PANTHER" id="PTHR41252:SF1">
    <property type="entry name" value="BLR2505 PROTEIN"/>
    <property type="match status" value="1"/>
</dbReference>
<keyword evidence="4" id="KW-1185">Reference proteome</keyword>
<evidence type="ECO:0000259" key="2">
    <source>
        <dbReference type="Pfam" id="PF12680"/>
    </source>
</evidence>
<feature type="domain" description="SnoaL-like" evidence="2">
    <location>
        <begin position="41"/>
        <end position="146"/>
    </location>
</feature>
<feature type="signal peptide" evidence="1">
    <location>
        <begin position="1"/>
        <end position="31"/>
    </location>
</feature>
<evidence type="ECO:0000313" key="4">
    <source>
        <dbReference type="Proteomes" id="UP000326881"/>
    </source>
</evidence>
<dbReference type="Proteomes" id="UP000326881">
    <property type="component" value="Chromosome"/>
</dbReference>
<name>A0A5Q0C3H1_9HYPH</name>
<proteinExistence type="predicted"/>
<dbReference type="KEGG" id="rgr:FZ934_08390"/>
<dbReference type="RefSeq" id="WP_153270690.1">
    <property type="nucleotide sequence ID" value="NZ_CP043498.1"/>
</dbReference>
<feature type="chain" id="PRO_5024934202" evidence="1">
    <location>
        <begin position="32"/>
        <end position="167"/>
    </location>
</feature>
<accession>A0A5Q0C3H1</accession>
<evidence type="ECO:0000313" key="3">
    <source>
        <dbReference type="EMBL" id="QFY60448.1"/>
    </source>
</evidence>